<feature type="transmembrane region" description="Helical" evidence="15">
    <location>
        <begin position="516"/>
        <end position="543"/>
    </location>
</feature>
<feature type="compositionally biased region" description="Basic residues" evidence="14">
    <location>
        <begin position="1"/>
        <end position="10"/>
    </location>
</feature>
<dbReference type="GO" id="GO:0005886">
    <property type="term" value="C:plasma membrane"/>
    <property type="evidence" value="ECO:0007669"/>
    <property type="project" value="UniProtKB-SubCell"/>
</dbReference>
<dbReference type="SMART" id="SM00248">
    <property type="entry name" value="ANK"/>
    <property type="match status" value="5"/>
</dbReference>
<protein>
    <recommendedName>
        <fullName evidence="16">Ion transport domain-containing protein</fullName>
    </recommendedName>
</protein>
<evidence type="ECO:0000256" key="13">
    <source>
        <dbReference type="PROSITE-ProRule" id="PRU00023"/>
    </source>
</evidence>
<keyword evidence="9 15" id="KW-1133">Transmembrane helix</keyword>
<dbReference type="Pfam" id="PF12796">
    <property type="entry name" value="Ank_2"/>
    <property type="match status" value="1"/>
</dbReference>
<evidence type="ECO:0000313" key="18">
    <source>
        <dbReference type="Proteomes" id="UP001519460"/>
    </source>
</evidence>
<dbReference type="PROSITE" id="PS50297">
    <property type="entry name" value="ANK_REP_REGION"/>
    <property type="match status" value="3"/>
</dbReference>
<keyword evidence="12" id="KW-0407">Ion channel</keyword>
<keyword evidence="10" id="KW-0406">Ion transport</keyword>
<organism evidence="17 18">
    <name type="scientific">Batillaria attramentaria</name>
    <dbReference type="NCBI Taxonomy" id="370345"/>
    <lineage>
        <taxon>Eukaryota</taxon>
        <taxon>Metazoa</taxon>
        <taxon>Spiralia</taxon>
        <taxon>Lophotrochozoa</taxon>
        <taxon>Mollusca</taxon>
        <taxon>Gastropoda</taxon>
        <taxon>Caenogastropoda</taxon>
        <taxon>Sorbeoconcha</taxon>
        <taxon>Cerithioidea</taxon>
        <taxon>Batillariidae</taxon>
        <taxon>Batillaria</taxon>
    </lineage>
</organism>
<evidence type="ECO:0000256" key="1">
    <source>
        <dbReference type="ARBA" id="ARBA00004651"/>
    </source>
</evidence>
<evidence type="ECO:0000313" key="17">
    <source>
        <dbReference type="EMBL" id="KAK7492930.1"/>
    </source>
</evidence>
<feature type="repeat" description="ANK" evidence="13">
    <location>
        <begin position="216"/>
        <end position="248"/>
    </location>
</feature>
<feature type="repeat" description="ANK" evidence="13">
    <location>
        <begin position="183"/>
        <end position="215"/>
    </location>
</feature>
<evidence type="ECO:0000256" key="10">
    <source>
        <dbReference type="ARBA" id="ARBA00023065"/>
    </source>
</evidence>
<evidence type="ECO:0000256" key="8">
    <source>
        <dbReference type="ARBA" id="ARBA00022837"/>
    </source>
</evidence>
<keyword evidence="13" id="KW-0040">ANK repeat</keyword>
<dbReference type="Pfam" id="PF00520">
    <property type="entry name" value="Ion_trans"/>
    <property type="match status" value="1"/>
</dbReference>
<feature type="domain" description="Ion transport" evidence="16">
    <location>
        <begin position="368"/>
        <end position="659"/>
    </location>
</feature>
<dbReference type="GO" id="GO:0005262">
    <property type="term" value="F:calcium channel activity"/>
    <property type="evidence" value="ECO:0007669"/>
    <property type="project" value="UniProtKB-KW"/>
</dbReference>
<evidence type="ECO:0000256" key="15">
    <source>
        <dbReference type="SAM" id="Phobius"/>
    </source>
</evidence>
<keyword evidence="6 15" id="KW-0812">Transmembrane</keyword>
<dbReference type="Proteomes" id="UP001519460">
    <property type="component" value="Unassembled WGS sequence"/>
</dbReference>
<dbReference type="InterPro" id="IPR005821">
    <property type="entry name" value="Ion_trans_dom"/>
</dbReference>
<feature type="transmembrane region" description="Helical" evidence="15">
    <location>
        <begin position="555"/>
        <end position="576"/>
    </location>
</feature>
<dbReference type="InterPro" id="IPR036770">
    <property type="entry name" value="Ankyrin_rpt-contain_sf"/>
</dbReference>
<dbReference type="AlphaFoldDB" id="A0ABD0L0M7"/>
<gene>
    <name evidence="17" type="ORF">BaRGS_00015877</name>
</gene>
<evidence type="ECO:0000256" key="7">
    <source>
        <dbReference type="ARBA" id="ARBA00022737"/>
    </source>
</evidence>
<evidence type="ECO:0000256" key="3">
    <source>
        <dbReference type="ARBA" id="ARBA00022475"/>
    </source>
</evidence>
<dbReference type="SUPFAM" id="SSF48403">
    <property type="entry name" value="Ankyrin repeat"/>
    <property type="match status" value="1"/>
</dbReference>
<keyword evidence="5" id="KW-0107">Calcium channel</keyword>
<evidence type="ECO:0000256" key="4">
    <source>
        <dbReference type="ARBA" id="ARBA00022568"/>
    </source>
</evidence>
<evidence type="ECO:0000256" key="12">
    <source>
        <dbReference type="ARBA" id="ARBA00023303"/>
    </source>
</evidence>
<evidence type="ECO:0000256" key="11">
    <source>
        <dbReference type="ARBA" id="ARBA00023136"/>
    </source>
</evidence>
<keyword evidence="18" id="KW-1185">Reference proteome</keyword>
<evidence type="ECO:0000256" key="14">
    <source>
        <dbReference type="SAM" id="MobiDB-lite"/>
    </source>
</evidence>
<dbReference type="PANTHER" id="PTHR10582:SF33">
    <property type="entry name" value="TRANSIENT RECEPTOR POTENTIAL CHANNEL PYREXIA"/>
    <property type="match status" value="1"/>
</dbReference>
<dbReference type="InterPro" id="IPR002110">
    <property type="entry name" value="Ankyrin_rpt"/>
</dbReference>
<dbReference type="Pfam" id="PF00023">
    <property type="entry name" value="Ank"/>
    <property type="match status" value="1"/>
</dbReference>
<reference evidence="17 18" key="1">
    <citation type="journal article" date="2023" name="Sci. Data">
        <title>Genome assembly of the Korean intertidal mud-creeper Batillaria attramentaria.</title>
        <authorList>
            <person name="Patra A.K."/>
            <person name="Ho P.T."/>
            <person name="Jun S."/>
            <person name="Lee S.J."/>
            <person name="Kim Y."/>
            <person name="Won Y.J."/>
        </authorList>
    </citation>
    <scope>NUCLEOTIDE SEQUENCE [LARGE SCALE GENOMIC DNA]</scope>
    <source>
        <strain evidence="17">Wonlab-2016</strain>
    </source>
</reference>
<dbReference type="SUPFAM" id="SSF81324">
    <property type="entry name" value="Voltage-gated potassium channels"/>
    <property type="match status" value="1"/>
</dbReference>
<keyword evidence="7" id="KW-0677">Repeat</keyword>
<dbReference type="PANTHER" id="PTHR10582">
    <property type="entry name" value="TRANSIENT RECEPTOR POTENTIAL ION CHANNEL PROTEIN"/>
    <property type="match status" value="1"/>
</dbReference>
<dbReference type="Gene3D" id="1.25.40.20">
    <property type="entry name" value="Ankyrin repeat-containing domain"/>
    <property type="match status" value="2"/>
</dbReference>
<keyword evidence="4" id="KW-0109">Calcium transport</keyword>
<feature type="transmembrane region" description="Helical" evidence="15">
    <location>
        <begin position="401"/>
        <end position="419"/>
    </location>
</feature>
<dbReference type="InterPro" id="IPR024862">
    <property type="entry name" value="TRPV"/>
</dbReference>
<accession>A0ABD0L0M7</accession>
<evidence type="ECO:0000256" key="9">
    <source>
        <dbReference type="ARBA" id="ARBA00022989"/>
    </source>
</evidence>
<comment type="subcellular location">
    <subcellularLocation>
        <location evidence="1">Cell membrane</location>
        <topology evidence="1">Multi-pass membrane protein</topology>
    </subcellularLocation>
</comment>
<feature type="transmembrane region" description="Helical" evidence="15">
    <location>
        <begin position="362"/>
        <end position="389"/>
    </location>
</feature>
<dbReference type="PROSITE" id="PS50088">
    <property type="entry name" value="ANK_REPEAT"/>
    <property type="match status" value="3"/>
</dbReference>
<evidence type="ECO:0000259" key="16">
    <source>
        <dbReference type="Pfam" id="PF00520"/>
    </source>
</evidence>
<feature type="transmembrane region" description="Helical" evidence="15">
    <location>
        <begin position="588"/>
        <end position="607"/>
    </location>
</feature>
<feature type="compositionally biased region" description="Polar residues" evidence="14">
    <location>
        <begin position="26"/>
        <end position="44"/>
    </location>
</feature>
<sequence>MADHKKRLLRRQQVAPQESITEESELSSYNHSMDGETPNNHRVSSASLGFDTVAKMAAVQIEKKRKANPLKVIANVKNIGNKWHDYATNRRYNQKTAGLLGEEDEEEPKFNGIGLDEIHSDFVTPQIVKRMSKGKINIEMIIESNRALLHHFSKLTKEDDCVNLDWVESLLDKGADINTADKVGQTVLHEAVRAWHSDVAKWLIEHGADVDKGDFRGRTPLHVAAIVDSPDLVNLLIDSGANKEALTTEENQTPVFYAAKNDSTNSLKALIKKGCLYKLIRDYKGRTPIHVAAELDRSETARLLLELEAPIGVSDYQGQKAITWMITKMAPVLYVAVTFKQYDLLLHSTFRKLLNVMWRKYARFWAVWNLTINFIYILLWTIIGIIVEYDQRHIYRWPTDVYRIVLWVVAVAFTAWQITEEVMEFIRSKRNHKKWEDGRQKSIECDRKFCHPRYPEEDAYLRSELKALEDLSPKYFSDAWNIFDWLCYILLFVDIATHVADIVAHSETMARAHIRLMALTIIMLWLRLMKNARAFALLGPFIVMLGHMMKDCARFLFLYMEFYIPFMAVFWMLFGGTKRAEGDPDTQVIVSGFHYPLELIFSLFRLTLVDEYDYDNMKDVDEVFTDIVLIAWFFLSSILCLNLFIALLSDTFQRVYDNAQANAVMQKAQTVLNIWEGIAPKRRKRFLDYVDELCSPMIDYYDDDYTTSGDDDLKKATLQIRDKVDDFTEMFKLHFGDGGDSSSILLGLDKPAQKFENEVSQLQEGLRGLQERQEDFMGMYRRDMDALQSLIKQLASTPSADGGRMQEGVYSAAVSVDSQQTDSVETPVARLKKKKKRKPNPMDMALSVEFLEPTAGGYGSAPGQPRQCE</sequence>
<keyword evidence="11 15" id="KW-0472">Membrane</keyword>
<dbReference type="EMBL" id="JACVVK020000098">
    <property type="protein sequence ID" value="KAK7492930.1"/>
    <property type="molecule type" value="Genomic_DNA"/>
</dbReference>
<feature type="transmembrane region" description="Helical" evidence="15">
    <location>
        <begin position="482"/>
        <end position="504"/>
    </location>
</feature>
<feature type="transmembrane region" description="Helical" evidence="15">
    <location>
        <begin position="627"/>
        <end position="648"/>
    </location>
</feature>
<keyword evidence="3" id="KW-1003">Cell membrane</keyword>
<feature type="region of interest" description="Disordered" evidence="14">
    <location>
        <begin position="1"/>
        <end position="44"/>
    </location>
</feature>
<proteinExistence type="predicted"/>
<name>A0ABD0L0M7_9CAEN</name>
<evidence type="ECO:0000256" key="2">
    <source>
        <dbReference type="ARBA" id="ARBA00022448"/>
    </source>
</evidence>
<evidence type="ECO:0000256" key="5">
    <source>
        <dbReference type="ARBA" id="ARBA00022673"/>
    </source>
</evidence>
<evidence type="ECO:0000256" key="6">
    <source>
        <dbReference type="ARBA" id="ARBA00022692"/>
    </source>
</evidence>
<keyword evidence="8" id="KW-0106">Calcium</keyword>
<comment type="caution">
    <text evidence="17">The sequence shown here is derived from an EMBL/GenBank/DDBJ whole genome shotgun (WGS) entry which is preliminary data.</text>
</comment>
<dbReference type="Gene3D" id="1.10.287.70">
    <property type="match status" value="1"/>
</dbReference>
<feature type="repeat" description="ANK" evidence="13">
    <location>
        <begin position="284"/>
        <end position="316"/>
    </location>
</feature>
<keyword evidence="2" id="KW-0813">Transport</keyword>